<evidence type="ECO:0000256" key="1">
    <source>
        <dbReference type="ARBA" id="ARBA00009617"/>
    </source>
</evidence>
<dbReference type="Proteomes" id="UP000234752">
    <property type="component" value="Chromosome eg_2"/>
</dbReference>
<dbReference type="AlphaFoldDB" id="A0A2K9NIH6"/>
<dbReference type="NCBIfam" id="TIGR00792">
    <property type="entry name" value="gph"/>
    <property type="match status" value="1"/>
</dbReference>
<name>A0A2K9NIH6_9PROT</name>
<dbReference type="EMBL" id="CP025612">
    <property type="protein sequence ID" value="AUN32386.1"/>
    <property type="molecule type" value="Genomic_DNA"/>
</dbReference>
<dbReference type="PANTHER" id="PTHR11328">
    <property type="entry name" value="MAJOR FACILITATOR SUPERFAMILY DOMAIN-CONTAINING PROTEIN"/>
    <property type="match status" value="1"/>
</dbReference>
<organism evidence="2 3">
    <name type="scientific">Niveispirillum cyanobacteriorum</name>
    <dbReference type="NCBI Taxonomy" id="1612173"/>
    <lineage>
        <taxon>Bacteria</taxon>
        <taxon>Pseudomonadati</taxon>
        <taxon>Pseudomonadota</taxon>
        <taxon>Alphaproteobacteria</taxon>
        <taxon>Rhodospirillales</taxon>
        <taxon>Azospirillaceae</taxon>
        <taxon>Niveispirillum</taxon>
    </lineage>
</organism>
<reference evidence="2 3" key="1">
    <citation type="submission" date="2017-12" db="EMBL/GenBank/DDBJ databases">
        <title>Genomes of bacteria within cyanobacterial aggregates.</title>
        <authorList>
            <person name="Cai H."/>
        </authorList>
    </citation>
    <scope>NUCLEOTIDE SEQUENCE [LARGE SCALE GENOMIC DNA]</scope>
    <source>
        <strain evidence="2 3">TH16</strain>
    </source>
</reference>
<evidence type="ECO:0000313" key="3">
    <source>
        <dbReference type="Proteomes" id="UP000234752"/>
    </source>
</evidence>
<dbReference type="GO" id="GO:0015293">
    <property type="term" value="F:symporter activity"/>
    <property type="evidence" value="ECO:0007669"/>
    <property type="project" value="InterPro"/>
</dbReference>
<dbReference type="GO" id="GO:0006814">
    <property type="term" value="P:sodium ion transport"/>
    <property type="evidence" value="ECO:0007669"/>
    <property type="project" value="InterPro"/>
</dbReference>
<dbReference type="SUPFAM" id="SSF103473">
    <property type="entry name" value="MFS general substrate transporter"/>
    <property type="match status" value="1"/>
</dbReference>
<dbReference type="Gene3D" id="1.20.1250.20">
    <property type="entry name" value="MFS general substrate transporter like domains"/>
    <property type="match status" value="1"/>
</dbReference>
<dbReference type="InterPro" id="IPR036259">
    <property type="entry name" value="MFS_trans_sf"/>
</dbReference>
<keyword evidence="3" id="KW-1185">Reference proteome</keyword>
<sequence>MSINQEGGGIAAPPLSWRAKISYGAGDFGFGLTWNMVGAFLLYFYTDVALLPVGVVGTLFLLSRLLDAAFDPVVGLAVDRTRSRWGRVRPYFLFGAIPFGLFCVASFYVPPLDGTGKLLWACVSFVILGLLYSIVNIPYGALMPMMTVRQDERVQLGSLRAAGTALSVIVATAATMPLVQALGDGDQAKGFLWVAILMAAVTVLLTLNLFASCREVVPPPTGQQETSLSSIRDMLRNRAWLVVFGFACLNFIRFGAVLSVTAYFAINILKQPWMISILLPAVSGTLLIGSAIAPPFLKRLGMRTGNRVALAAALVLYAALPFTETVPALFLTVYILSSILISISMTAIFAMGAEVVDYHEAQFGTRNEGLLAAGVNLSIKVGMAVGGAIVAFGLAQAGYDPAAVSDEAKRMVHVLYYAPAMLAIAAQIVCIGFWPERQA</sequence>
<protein>
    <submittedName>
        <fullName evidence="2">MFS transporter</fullName>
    </submittedName>
</protein>
<dbReference type="KEGG" id="ncb:C0V82_18600"/>
<dbReference type="Pfam" id="PF13347">
    <property type="entry name" value="MFS_2"/>
    <property type="match status" value="1"/>
</dbReference>
<dbReference type="OrthoDB" id="181905at2"/>
<evidence type="ECO:0000313" key="2">
    <source>
        <dbReference type="EMBL" id="AUN32386.1"/>
    </source>
</evidence>
<dbReference type="GO" id="GO:0008643">
    <property type="term" value="P:carbohydrate transport"/>
    <property type="evidence" value="ECO:0007669"/>
    <property type="project" value="InterPro"/>
</dbReference>
<accession>A0A2K9NIH6</accession>
<dbReference type="PANTHER" id="PTHR11328:SF24">
    <property type="entry name" value="MAJOR FACILITATOR SUPERFAMILY (MFS) PROFILE DOMAIN-CONTAINING PROTEIN"/>
    <property type="match status" value="1"/>
</dbReference>
<dbReference type="GO" id="GO:0005886">
    <property type="term" value="C:plasma membrane"/>
    <property type="evidence" value="ECO:0007669"/>
    <property type="project" value="TreeGrafter"/>
</dbReference>
<dbReference type="RefSeq" id="WP_102113924.1">
    <property type="nucleotide sequence ID" value="NZ_BMGN01000007.1"/>
</dbReference>
<dbReference type="InterPro" id="IPR001927">
    <property type="entry name" value="Na/Gal_symport"/>
</dbReference>
<proteinExistence type="inferred from homology"/>
<gene>
    <name evidence="2" type="ORF">C0V82_18600</name>
</gene>
<dbReference type="CDD" id="cd17332">
    <property type="entry name" value="MFS_MelB_like"/>
    <property type="match status" value="1"/>
</dbReference>
<comment type="similarity">
    <text evidence="1">Belongs to the sodium:galactoside symporter (TC 2.A.2) family.</text>
</comment>
<dbReference type="InterPro" id="IPR039672">
    <property type="entry name" value="MFS_2"/>
</dbReference>